<reference evidence="2" key="1">
    <citation type="submission" date="2017-10" db="EMBL/GenBank/DDBJ databases">
        <authorList>
            <person name="Gaisin V.A."/>
            <person name="Rysina M.S."/>
            <person name="Grouzdev D.S."/>
        </authorList>
    </citation>
    <scope>NUCLEOTIDE SEQUENCE [LARGE SCALE GENOMIC DNA]</scope>
    <source>
        <strain evidence="2">V1</strain>
    </source>
</reference>
<name>A0A317T6N9_9CHLB</name>
<comment type="caution">
    <text evidence="1">The sequence shown here is derived from an EMBL/GenBank/DDBJ whole genome shotgun (WGS) entry which is preliminary data.</text>
</comment>
<gene>
    <name evidence="1" type="ORF">CR164_05100</name>
</gene>
<protein>
    <submittedName>
        <fullName evidence="1">Uncharacterized protein</fullName>
    </submittedName>
</protein>
<accession>A0A317T6N9</accession>
<evidence type="ECO:0000313" key="2">
    <source>
        <dbReference type="Proteomes" id="UP000246278"/>
    </source>
</evidence>
<keyword evidence="2" id="KW-1185">Reference proteome</keyword>
<proteinExistence type="predicted"/>
<dbReference type="Proteomes" id="UP000246278">
    <property type="component" value="Unassembled WGS sequence"/>
</dbReference>
<sequence>MLEDDPQSAYAKAAFNIRKYYWKILKVEHEPRVVTLADFADRDIGTEHFLIAQKHGISTAFAAWSRDGGKPSGPIQHSYPGLNDLEEHLSKIRKSKRKGRCLHFDAGSRCTHIVDAHSIQKNGALSLIAENGKVIAPSRNYTDFRQNQGTIALSLQGIGKVSTFRGFCAAHDNDVFAPIDKGPVVPTREQVLLYAYRSICRELFIKEYSAVLYAEQAKQLPPDSVVHELLDGMRMGTEIGLKSLQYHKQVFDECINERLFSKMCYVLFCTGQKPNVVFSGVIYPDFDFLGRQLQNLADYTKPWGLLAFSFVPLEEGWGLLLSWHSTSSGACIPFMQSLATRIHEKGDGGEFLFRFVIAGCENMAVNPTWWSSLSDDQRTAIEHTVFHGADVLKMPRADYLAAGLENVAAWNFEKVISQMEPET</sequence>
<dbReference type="EMBL" id="PDNZ01000003">
    <property type="protein sequence ID" value="PWW82379.1"/>
    <property type="molecule type" value="Genomic_DNA"/>
</dbReference>
<evidence type="ECO:0000313" key="1">
    <source>
        <dbReference type="EMBL" id="PWW82379.1"/>
    </source>
</evidence>
<dbReference type="AlphaFoldDB" id="A0A317T6N9"/>
<organism evidence="1 2">
    <name type="scientific">Prosthecochloris marina</name>
    <dbReference type="NCBI Taxonomy" id="2017681"/>
    <lineage>
        <taxon>Bacteria</taxon>
        <taxon>Pseudomonadati</taxon>
        <taxon>Chlorobiota</taxon>
        <taxon>Chlorobiia</taxon>
        <taxon>Chlorobiales</taxon>
        <taxon>Chlorobiaceae</taxon>
        <taxon>Prosthecochloris</taxon>
    </lineage>
</organism>